<reference evidence="18 19" key="1">
    <citation type="submission" date="2024-01" db="EMBL/GenBank/DDBJ databases">
        <title>The genomes of 5 underutilized Papilionoideae crops provide insights into root nodulation and disease resistanc.</title>
        <authorList>
            <person name="Jiang F."/>
        </authorList>
    </citation>
    <scope>NUCLEOTIDE SEQUENCE [LARGE SCALE GENOMIC DNA]</scope>
    <source>
        <strain evidence="18">LVBAO_FW01</strain>
        <tissue evidence="18">Leaves</tissue>
    </source>
</reference>
<keyword evidence="9" id="KW-0833">Ubl conjugation pathway</keyword>
<sequence length="264" mass="29407">MLVVVLLVASLFHSCAYAQGNAISNPPMGITLRDNLKATMSVMLLGFFSAFVFMTFFRLYLRHCSNGSNNAMAVDLCGGGFNREVIDKCPILVYSTVKDLKMGKGALECAVCLSEFEDRDRIRLLPKCHHVFHPDCIDGWLLSHMKCPVCRARLTHDSVVDIAIPIIPPQLQLGEQSSTVTESVSETETVISPRERSVLRKFPRSHSTGHSLVDRYTLRFAEDVSVDLGGEWCSKSVLYRSSTFLSITPVRMSFHRPHGIAQTP</sequence>
<keyword evidence="8 14" id="KW-0863">Zinc-finger</keyword>
<evidence type="ECO:0000313" key="19">
    <source>
        <dbReference type="Proteomes" id="UP001367508"/>
    </source>
</evidence>
<dbReference type="Pfam" id="PF13639">
    <property type="entry name" value="zf-RING_2"/>
    <property type="match status" value="1"/>
</dbReference>
<feature type="transmembrane region" description="Helical" evidence="15">
    <location>
        <begin position="42"/>
        <end position="61"/>
    </location>
</feature>
<keyword evidence="16" id="KW-0732">Signal</keyword>
<evidence type="ECO:0000256" key="1">
    <source>
        <dbReference type="ARBA" id="ARBA00000900"/>
    </source>
</evidence>
<name>A0AAN9PQM7_CANGL</name>
<evidence type="ECO:0000256" key="11">
    <source>
        <dbReference type="ARBA" id="ARBA00022989"/>
    </source>
</evidence>
<feature type="chain" id="PRO_5042925625" description="RING-type E3 ubiquitin transferase" evidence="16">
    <location>
        <begin position="19"/>
        <end position="264"/>
    </location>
</feature>
<evidence type="ECO:0000256" key="4">
    <source>
        <dbReference type="ARBA" id="ARBA00012483"/>
    </source>
</evidence>
<evidence type="ECO:0000256" key="9">
    <source>
        <dbReference type="ARBA" id="ARBA00022786"/>
    </source>
</evidence>
<comment type="similarity">
    <text evidence="13">Belongs to the RING-type zinc finger family. ATL subfamily.</text>
</comment>
<evidence type="ECO:0000256" key="15">
    <source>
        <dbReference type="SAM" id="Phobius"/>
    </source>
</evidence>
<feature type="signal peptide" evidence="16">
    <location>
        <begin position="1"/>
        <end position="18"/>
    </location>
</feature>
<evidence type="ECO:0000256" key="12">
    <source>
        <dbReference type="ARBA" id="ARBA00023136"/>
    </source>
</evidence>
<evidence type="ECO:0000256" key="2">
    <source>
        <dbReference type="ARBA" id="ARBA00004167"/>
    </source>
</evidence>
<keyword evidence="6 15" id="KW-0812">Transmembrane</keyword>
<protein>
    <recommendedName>
        <fullName evidence="4">RING-type E3 ubiquitin transferase</fullName>
        <ecNumber evidence="4">2.3.2.27</ecNumber>
    </recommendedName>
</protein>
<dbReference type="GO" id="GO:0061630">
    <property type="term" value="F:ubiquitin protein ligase activity"/>
    <property type="evidence" value="ECO:0007669"/>
    <property type="project" value="UniProtKB-EC"/>
</dbReference>
<organism evidence="18 19">
    <name type="scientific">Canavalia gladiata</name>
    <name type="common">Sword bean</name>
    <name type="synonym">Dolichos gladiatus</name>
    <dbReference type="NCBI Taxonomy" id="3824"/>
    <lineage>
        <taxon>Eukaryota</taxon>
        <taxon>Viridiplantae</taxon>
        <taxon>Streptophyta</taxon>
        <taxon>Embryophyta</taxon>
        <taxon>Tracheophyta</taxon>
        <taxon>Spermatophyta</taxon>
        <taxon>Magnoliopsida</taxon>
        <taxon>eudicotyledons</taxon>
        <taxon>Gunneridae</taxon>
        <taxon>Pentapetalae</taxon>
        <taxon>rosids</taxon>
        <taxon>fabids</taxon>
        <taxon>Fabales</taxon>
        <taxon>Fabaceae</taxon>
        <taxon>Papilionoideae</taxon>
        <taxon>50 kb inversion clade</taxon>
        <taxon>NPAAA clade</taxon>
        <taxon>indigoferoid/millettioid clade</taxon>
        <taxon>Phaseoleae</taxon>
        <taxon>Canavalia</taxon>
    </lineage>
</organism>
<dbReference type="InterPro" id="IPR001841">
    <property type="entry name" value="Znf_RING"/>
</dbReference>
<dbReference type="SUPFAM" id="SSF57850">
    <property type="entry name" value="RING/U-box"/>
    <property type="match status" value="1"/>
</dbReference>
<evidence type="ECO:0000256" key="7">
    <source>
        <dbReference type="ARBA" id="ARBA00022723"/>
    </source>
</evidence>
<dbReference type="InterPro" id="IPR013083">
    <property type="entry name" value="Znf_RING/FYVE/PHD"/>
</dbReference>
<keyword evidence="12 15" id="KW-0472">Membrane</keyword>
<comment type="catalytic activity">
    <reaction evidence="1">
        <text>S-ubiquitinyl-[E2 ubiquitin-conjugating enzyme]-L-cysteine + [acceptor protein]-L-lysine = [E2 ubiquitin-conjugating enzyme]-L-cysteine + N(6)-ubiquitinyl-[acceptor protein]-L-lysine.</text>
        <dbReference type="EC" id="2.3.2.27"/>
    </reaction>
</comment>
<keyword evidence="7" id="KW-0479">Metal-binding</keyword>
<dbReference type="InterPro" id="IPR053238">
    <property type="entry name" value="RING-H2_zinc_finger"/>
</dbReference>
<accession>A0AAN9PQM7</accession>
<comment type="subcellular location">
    <subcellularLocation>
        <location evidence="2">Membrane</location>
        <topology evidence="2">Single-pass membrane protein</topology>
    </subcellularLocation>
</comment>
<dbReference type="FunFam" id="3.30.40.10:FF:000187">
    <property type="entry name" value="E3 ubiquitin-protein ligase ATL6"/>
    <property type="match status" value="1"/>
</dbReference>
<evidence type="ECO:0000256" key="14">
    <source>
        <dbReference type="PROSITE-ProRule" id="PRU00175"/>
    </source>
</evidence>
<proteinExistence type="inferred from homology"/>
<evidence type="ECO:0000256" key="3">
    <source>
        <dbReference type="ARBA" id="ARBA00004906"/>
    </source>
</evidence>
<keyword evidence="5" id="KW-0808">Transferase</keyword>
<dbReference type="PANTHER" id="PTHR14155:SF631">
    <property type="entry name" value="TRANSCRIPTION FACTOR C2H2 FAMILY-RELATED"/>
    <property type="match status" value="1"/>
</dbReference>
<comment type="caution">
    <text evidence="18">The sequence shown here is derived from an EMBL/GenBank/DDBJ whole genome shotgun (WGS) entry which is preliminary data.</text>
</comment>
<evidence type="ECO:0000256" key="10">
    <source>
        <dbReference type="ARBA" id="ARBA00022833"/>
    </source>
</evidence>
<evidence type="ECO:0000256" key="6">
    <source>
        <dbReference type="ARBA" id="ARBA00022692"/>
    </source>
</evidence>
<dbReference type="EC" id="2.3.2.27" evidence="4"/>
<dbReference type="PANTHER" id="PTHR14155">
    <property type="entry name" value="RING FINGER DOMAIN-CONTAINING"/>
    <property type="match status" value="1"/>
</dbReference>
<dbReference type="CDD" id="cd16461">
    <property type="entry name" value="RING-H2_EL5-like"/>
    <property type="match status" value="1"/>
</dbReference>
<keyword evidence="11 15" id="KW-1133">Transmembrane helix</keyword>
<evidence type="ECO:0000259" key="17">
    <source>
        <dbReference type="PROSITE" id="PS50089"/>
    </source>
</evidence>
<dbReference type="Gene3D" id="3.30.40.10">
    <property type="entry name" value="Zinc/RING finger domain, C3HC4 (zinc finger)"/>
    <property type="match status" value="1"/>
</dbReference>
<dbReference type="SMART" id="SM00184">
    <property type="entry name" value="RING"/>
    <property type="match status" value="1"/>
</dbReference>
<evidence type="ECO:0000256" key="8">
    <source>
        <dbReference type="ARBA" id="ARBA00022771"/>
    </source>
</evidence>
<keyword evidence="10" id="KW-0862">Zinc</keyword>
<comment type="pathway">
    <text evidence="3">Protein modification; protein ubiquitination.</text>
</comment>
<dbReference type="AlphaFoldDB" id="A0AAN9PQM7"/>
<feature type="domain" description="RING-type" evidence="17">
    <location>
        <begin position="109"/>
        <end position="151"/>
    </location>
</feature>
<evidence type="ECO:0000256" key="13">
    <source>
        <dbReference type="ARBA" id="ARBA00024209"/>
    </source>
</evidence>
<dbReference type="Proteomes" id="UP001367508">
    <property type="component" value="Unassembled WGS sequence"/>
</dbReference>
<gene>
    <name evidence="18" type="ORF">VNO77_44075</name>
</gene>
<dbReference type="GO" id="GO:0008270">
    <property type="term" value="F:zinc ion binding"/>
    <property type="evidence" value="ECO:0007669"/>
    <property type="project" value="UniProtKB-KW"/>
</dbReference>
<dbReference type="GO" id="GO:0016020">
    <property type="term" value="C:membrane"/>
    <property type="evidence" value="ECO:0007669"/>
    <property type="project" value="UniProtKB-SubCell"/>
</dbReference>
<evidence type="ECO:0000256" key="5">
    <source>
        <dbReference type="ARBA" id="ARBA00022679"/>
    </source>
</evidence>
<dbReference type="EMBL" id="JAYMYQ010000011">
    <property type="protein sequence ID" value="KAK7306153.1"/>
    <property type="molecule type" value="Genomic_DNA"/>
</dbReference>
<evidence type="ECO:0000313" key="18">
    <source>
        <dbReference type="EMBL" id="KAK7306153.1"/>
    </source>
</evidence>
<keyword evidence="19" id="KW-1185">Reference proteome</keyword>
<evidence type="ECO:0000256" key="16">
    <source>
        <dbReference type="SAM" id="SignalP"/>
    </source>
</evidence>
<dbReference type="PROSITE" id="PS50089">
    <property type="entry name" value="ZF_RING_2"/>
    <property type="match status" value="1"/>
</dbReference>